<keyword evidence="1" id="KW-0175">Coiled coil</keyword>
<organism evidence="4 5">
    <name type="scientific">Zingiber officinale</name>
    <name type="common">Ginger</name>
    <name type="synonym">Amomum zingiber</name>
    <dbReference type="NCBI Taxonomy" id="94328"/>
    <lineage>
        <taxon>Eukaryota</taxon>
        <taxon>Viridiplantae</taxon>
        <taxon>Streptophyta</taxon>
        <taxon>Embryophyta</taxon>
        <taxon>Tracheophyta</taxon>
        <taxon>Spermatophyta</taxon>
        <taxon>Magnoliopsida</taxon>
        <taxon>Liliopsida</taxon>
        <taxon>Zingiberales</taxon>
        <taxon>Zingiberaceae</taxon>
        <taxon>Zingiber</taxon>
    </lineage>
</organism>
<feature type="region of interest" description="Disordered" evidence="2">
    <location>
        <begin position="1"/>
        <end position="52"/>
    </location>
</feature>
<keyword evidence="5" id="KW-1185">Reference proteome</keyword>
<evidence type="ECO:0000313" key="4">
    <source>
        <dbReference type="EMBL" id="KAG6509733.1"/>
    </source>
</evidence>
<keyword evidence="3" id="KW-1133">Transmembrane helix</keyword>
<protein>
    <submittedName>
        <fullName evidence="4">Uncharacterized protein</fullName>
    </submittedName>
</protein>
<feature type="region of interest" description="Disordered" evidence="2">
    <location>
        <begin position="76"/>
        <end position="96"/>
    </location>
</feature>
<dbReference type="EMBL" id="JACMSC010000008">
    <property type="protein sequence ID" value="KAG6509733.1"/>
    <property type="molecule type" value="Genomic_DNA"/>
</dbReference>
<feature type="compositionally biased region" description="Basic and acidic residues" evidence="2">
    <location>
        <begin position="12"/>
        <end position="32"/>
    </location>
</feature>
<evidence type="ECO:0000313" key="5">
    <source>
        <dbReference type="Proteomes" id="UP000734854"/>
    </source>
</evidence>
<evidence type="ECO:0000256" key="3">
    <source>
        <dbReference type="SAM" id="Phobius"/>
    </source>
</evidence>
<dbReference type="OrthoDB" id="770890at2759"/>
<dbReference type="PANTHER" id="PTHR43049">
    <property type="entry name" value="EARLY ENDOSOME ANTIGEN"/>
    <property type="match status" value="1"/>
</dbReference>
<feature type="compositionally biased region" description="Basic and acidic residues" evidence="2">
    <location>
        <begin position="1258"/>
        <end position="1272"/>
    </location>
</feature>
<feature type="compositionally biased region" description="Polar residues" evidence="2">
    <location>
        <begin position="1"/>
        <end position="11"/>
    </location>
</feature>
<evidence type="ECO:0000256" key="1">
    <source>
        <dbReference type="SAM" id="Coils"/>
    </source>
</evidence>
<reference evidence="4 5" key="1">
    <citation type="submission" date="2020-08" db="EMBL/GenBank/DDBJ databases">
        <title>Plant Genome Project.</title>
        <authorList>
            <person name="Zhang R.-G."/>
        </authorList>
    </citation>
    <scope>NUCLEOTIDE SEQUENCE [LARGE SCALE GENOMIC DNA]</scope>
    <source>
        <tissue evidence="4">Rhizome</tissue>
    </source>
</reference>
<evidence type="ECO:0000256" key="2">
    <source>
        <dbReference type="SAM" id="MobiDB-lite"/>
    </source>
</evidence>
<accession>A0A8J5GM25</accession>
<feature type="coiled-coil region" evidence="1">
    <location>
        <begin position="690"/>
        <end position="780"/>
    </location>
</feature>
<feature type="coiled-coil region" evidence="1">
    <location>
        <begin position="197"/>
        <end position="479"/>
    </location>
</feature>
<feature type="compositionally biased region" description="Basic and acidic residues" evidence="2">
    <location>
        <begin position="1285"/>
        <end position="1295"/>
    </location>
</feature>
<keyword evidence="3" id="KW-0812">Transmembrane</keyword>
<feature type="compositionally biased region" description="Polar residues" evidence="2">
    <location>
        <begin position="85"/>
        <end position="96"/>
    </location>
</feature>
<feature type="region of interest" description="Disordered" evidence="2">
    <location>
        <begin position="1247"/>
        <end position="1301"/>
    </location>
</feature>
<feature type="coiled-coil region" evidence="1">
    <location>
        <begin position="820"/>
        <end position="931"/>
    </location>
</feature>
<feature type="coiled-coil region" evidence="1">
    <location>
        <begin position="508"/>
        <end position="654"/>
    </location>
</feature>
<proteinExistence type="predicted"/>
<feature type="compositionally biased region" description="Polar residues" evidence="2">
    <location>
        <begin position="1247"/>
        <end position="1256"/>
    </location>
</feature>
<feature type="transmembrane region" description="Helical" evidence="3">
    <location>
        <begin position="1314"/>
        <end position="1333"/>
    </location>
</feature>
<comment type="caution">
    <text evidence="4">The sequence shown here is derived from an EMBL/GenBank/DDBJ whole genome shotgun (WGS) entry which is preliminary data.</text>
</comment>
<dbReference type="PANTHER" id="PTHR43049:SF1">
    <property type="entry name" value="EARLY ENDOSOME ANTIGEN"/>
    <property type="match status" value="1"/>
</dbReference>
<feature type="coiled-coil region" evidence="1">
    <location>
        <begin position="1132"/>
        <end position="1239"/>
    </location>
</feature>
<sequence length="1336" mass="152217">MAEVSQASSGETEVKLSGKDDTQVGENTEKVFTKGNNDILSKEEIKEEEESALDGEFVKVEKELLVDVKESSHLPKVELEESKLPASNQSGKSESTIDSPKLVKEIDELKLQIATLLGKLNSLETEKASMKSKLDLANEELEKMNKHCEEFELDQKLLKNQIIEAEQKYNLQIESHQEALKATDMKHKELVDLKESFTGLSTELESSKNMIKSLEEELLSSTNDLHKLNEASKHSSSQAELESRKVKELESTLELTHATAKSMKDQINNLQKELSDLDGKIAEKHQIEEKLQNTLLELSKFQEKLEASKLEMAKLEQDISSKDALVQELTEERNLHKVAEEKLKSNLTSLQVMLSASERDMRTKCVSLGELEQKLQEQVKERERVEALFKDREIQILNVKDDLTNLIAEKATLESTVSDLNIKLSENEELYRKLEAKLSLSEQNFRETNSLLSQTSTYKEELEKKLELFEQLHHESKTTTEACTRRNLELEGLIQASSAVEENIRSQLKDCKLKLASAEKSNVDLEQQINLSEIKFLDAQNEINELNEKIKELTSSLKEAAEENALSRHRLEGYEDKINQLDSSLTKSSLSKLELEKELNDLINKCTEHKERATATQNRSLELEELINSSDSRAKDAQKRVEEVELLLEAANYHTQELEQLISIEQSKQRDVEAESKQYKSKVTDLVTELEAHQTRTKNLEAVLQAANEKEKELTNVLNTAIEERKKFEDLSNSQQKKLIESETQIQILQNELKYMTEKLESVQKQREASNLQEKDLSEKLRYAEEQLTHHGKTVEEITARNLDLKFLTESLTKESEMKLKEVAVNLKQKDSEVKELLEKLHSLEEQLNFYKEQVVESTENSASLKSELEEKAVKLVSLENNIEELKKKLSEANIKGEQTISENELLSMTNSKLREELEVHQHKINELNDLLKSTHSEKETIAVQLASHTSTITKLTEEHSRGLDLQLAIKSRLNETEAHLNDSVEKYKLKDLEASELNEKLLATETKLRIYGEQASELATQKGKLEEALFKIQDLGVLIEQLKSNSHSFQTENEGLVRHNISLAEDVATFKTKMNDLQVAIDATTAEKEDLMKQLHYSKKESDDSIQLLNTEKDVLKFQVSSHLEEGKLLKEMHEKLRNEHETSVAQLERELSQQKVDKESLSSLVDNLRAELAEKSLLQERASELEEKLLLAEKAYAQEVAEENNKVTVLKVELEELKLKQNQTSAMEKKIAELENTLQLVHTGNDNQIKNATPQVERDDSTEVKSREIGLDTSTLSKRKNKKSSDRPKKDTETTNVSRNAHLAAEHSEGSAFKFVLGVALVSIIIGIILGKRY</sequence>
<keyword evidence="3" id="KW-0472">Membrane</keyword>
<name>A0A8J5GM25_ZINOF</name>
<gene>
    <name evidence="4" type="ORF">ZIOFF_027738</name>
</gene>
<feature type="coiled-coil region" evidence="1">
    <location>
        <begin position="106"/>
        <end position="168"/>
    </location>
</feature>
<dbReference type="Proteomes" id="UP000734854">
    <property type="component" value="Unassembled WGS sequence"/>
</dbReference>